<proteinExistence type="predicted"/>
<protein>
    <submittedName>
        <fullName evidence="2">Uncharacterized protein</fullName>
    </submittedName>
</protein>
<evidence type="ECO:0000313" key="3">
    <source>
        <dbReference type="Proteomes" id="UP001153709"/>
    </source>
</evidence>
<dbReference type="OrthoDB" id="6424487at2759"/>
<dbReference type="Proteomes" id="UP001153709">
    <property type="component" value="Chromosome 3"/>
</dbReference>
<accession>A0A9N9SVX3</accession>
<feature type="region of interest" description="Disordered" evidence="1">
    <location>
        <begin position="30"/>
        <end position="61"/>
    </location>
</feature>
<sequence length="1693" mass="184186">MNDTLKEKFSEAPAVAEESVESISHTFETNNHNYTNRTTTRQHKKNKEYMDGRRNSRVDGHDEYHSASDEIITQANETVASSERIIDSVFRENGSAKDRIVVEAQDIAIKHGMLLPLDKKRVAQDKEIIPTGVVLPDGSRVLSNGNIQRPDGTIITHDGEIQPLATTFRPFPLNGTTIQTDLSKQTKKHQLPEGYIIEPDGSIQPLGSKLLPDGTILRPDGNIVYPDGTVKSSEGQILPLKKSIELSQSFMLPDGTIVQEDGTIVGPDGSIYPTGSRLSPGGTILLPDDKSGQKHQLPEGYIIEPGGSIQPLGSKLLSDGTILRPDGNIVYPDGTVKSLDGKVLPLKKSIELSESFMLPDGTVVQEDGTIVGPDGSIYPTGSRLSPGGTILLPDDKSGQKHQLPEGYIIEPGGSIQPLGSKLLSDGTILRPDGNIVYPDGTVKSLDGKVLPLKKSIELSESFMLPDGTVVQEDGTIVGPDGSIYPTGSRLSPGGTILLPDDKSGQKHQLPEGYIIEPGESIQPLGSKLLSDGTILRPDGNIVYPDGTVKSLDGQVLSLKKSIELRESFMLPDGTVVQEDGTIVGPDGSIYPTGSRLSPGGTILLPDSKSVIQDETLVDNGKILEKAIVKSEEIIPKQNDVYSSTNQLKTKFGSRESPHEIDIGTQKISQQIEGVLTRSNYLDERSVTNITQEDKPIIVADKSDNLFDNDIKKDISTPQDGVTINGKKYDDNIDMQIDKINAKGSVTLRDALTTKISVGVSEITETVTAKNEQYNQIPGLIGKDKENEVLTDKEAATVSELPIQRQITPESLPIISITPESDTVTPKTYSETNADTIKTDEIKSQPGITDKVGLDDALRDKEKGAFNRLPIKTRATSDSFPTPTITPESTIVKQKKSGSINKLPIKTRVTSDSLPIPLIRPESATMKQKILSYSETDAATIKTDKVMSQPSEALTTANGPSGMITKDGSDKVLKDKEKAATLSDLPIKSKATTDGLPTVATTPESIIITRKISSISDQDISQLSEELVITNGEYYPPSGTTAKDGAYDVLKDSDKAAQISGLPTKSQITDNDLPTPLITAEGAIIREKDIILGTNGSVIKSAIKTSEDLSKPEIMPESAISTEKVKTFAPDGSVIKTEETVLRKFEPSETIPIANEQQYPISSTIDNDELDQILQEKEKSATASGQQLEGKFMTDSLPIPPITTESTSIAEKTAVISVEEIDETVLKTFEADVPIVQDDMSKPSDAITTTETGEKYYSLHALDIGENQILKDQEKVAEISKPLIKTQITHESIPIYSIELEDATITERTGVVAPSGDIQLEEESVKLITASPAGTFTKTGEIAVYPPHVVRPIDGGVSSSSEQLIRLIDTELGETVLSERVKHLDDLGEAIYVDKPIIDFDSIHKKSQTEKIGNGRDKLSKMDKRHSSEVPDFVSKLSYKDMPPPLEVTDSKRPRKKRSSKTDIKVCTCHSSCTCILCSSEIMEKRASKPPKKESKIKESKTCYCRGTGNKTLTQLSPQHTAYPNNLYQPPLLYPKRKCETFVGGPPCNKPKQQFNLEKGVKQRSKISIDDVFKPSTYKRDVEKPLKKGVFKKRHGADCECVDCLCSPMIRALSTTREFFKVRDTKQIYQVSNIKCFCPNTSKKISKIPISTNPAVPKVRSTAVVCTCDPCECQPCSDTKKDAAGTIKVDESKY</sequence>
<feature type="compositionally biased region" description="Basic and acidic residues" evidence="1">
    <location>
        <begin position="1408"/>
        <end position="1428"/>
    </location>
</feature>
<feature type="region of interest" description="Disordered" evidence="1">
    <location>
        <begin position="1408"/>
        <end position="1431"/>
    </location>
</feature>
<feature type="compositionally biased region" description="Low complexity" evidence="1">
    <location>
        <begin position="30"/>
        <end position="39"/>
    </location>
</feature>
<gene>
    <name evidence="2" type="ORF">DIABBA_LOCUS5092</name>
</gene>
<evidence type="ECO:0000256" key="1">
    <source>
        <dbReference type="SAM" id="MobiDB-lite"/>
    </source>
</evidence>
<keyword evidence="3" id="KW-1185">Reference proteome</keyword>
<organism evidence="2 3">
    <name type="scientific">Diabrotica balteata</name>
    <name type="common">Banded cucumber beetle</name>
    <dbReference type="NCBI Taxonomy" id="107213"/>
    <lineage>
        <taxon>Eukaryota</taxon>
        <taxon>Metazoa</taxon>
        <taxon>Ecdysozoa</taxon>
        <taxon>Arthropoda</taxon>
        <taxon>Hexapoda</taxon>
        <taxon>Insecta</taxon>
        <taxon>Pterygota</taxon>
        <taxon>Neoptera</taxon>
        <taxon>Endopterygota</taxon>
        <taxon>Coleoptera</taxon>
        <taxon>Polyphaga</taxon>
        <taxon>Cucujiformia</taxon>
        <taxon>Chrysomeloidea</taxon>
        <taxon>Chrysomelidae</taxon>
        <taxon>Galerucinae</taxon>
        <taxon>Diabroticina</taxon>
        <taxon>Diabroticites</taxon>
        <taxon>Diabrotica</taxon>
    </lineage>
</organism>
<feature type="compositionally biased region" description="Basic and acidic residues" evidence="1">
    <location>
        <begin position="47"/>
        <end position="61"/>
    </location>
</feature>
<dbReference type="EMBL" id="OU898278">
    <property type="protein sequence ID" value="CAG9831509.1"/>
    <property type="molecule type" value="Genomic_DNA"/>
</dbReference>
<name>A0A9N9SVX3_DIABA</name>
<dbReference type="InterPro" id="IPR011050">
    <property type="entry name" value="Pectin_lyase_fold/virulence"/>
</dbReference>
<reference evidence="2" key="1">
    <citation type="submission" date="2022-01" db="EMBL/GenBank/DDBJ databases">
        <authorList>
            <person name="King R."/>
        </authorList>
    </citation>
    <scope>NUCLEOTIDE SEQUENCE</scope>
</reference>
<evidence type="ECO:0000313" key="2">
    <source>
        <dbReference type="EMBL" id="CAG9831509.1"/>
    </source>
</evidence>
<dbReference type="SUPFAM" id="SSF51126">
    <property type="entry name" value="Pectin lyase-like"/>
    <property type="match status" value="1"/>
</dbReference>